<proteinExistence type="predicted"/>
<dbReference type="EMBL" id="JANBVN010000024">
    <property type="protein sequence ID" value="KAJ9161271.1"/>
    <property type="molecule type" value="Genomic_DNA"/>
</dbReference>
<keyword evidence="2" id="KW-1185">Reference proteome</keyword>
<dbReference type="Pfam" id="PF11735">
    <property type="entry name" value="CAP59_mtransfer"/>
    <property type="match status" value="1"/>
</dbReference>
<sequence length="229" mass="25850">MALQPLLDSPSQYGNATVVFINDVAICMEDILELVHQRHFLGSDMVCAMDWIYGGSEQPIFYDSYISRTIAGDLFFNIPPETASYSFAHDLFWNEAVARTRFEAHRPFQVFSCWNGAVAFTAAPVVDGKVAFRATAEDKGECFQAEPQLFCKDMWFHGYGKIAVVPSVSLAYTNEDGKRIKEDKGYTSQWIGQGAALDDLIEWGSPPERVKCMPTFTDQTWRPWNETLS</sequence>
<dbReference type="Proteomes" id="UP001174691">
    <property type="component" value="Unassembled WGS sequence"/>
</dbReference>
<dbReference type="AlphaFoldDB" id="A0AA38W2C5"/>
<evidence type="ECO:0000313" key="1">
    <source>
        <dbReference type="EMBL" id="KAJ9161271.1"/>
    </source>
</evidence>
<dbReference type="PANTHER" id="PTHR34144:SF5">
    <property type="entry name" value="ALPHA-1,3-MANNOSYLTRANSFERASE CMT1"/>
    <property type="match status" value="1"/>
</dbReference>
<dbReference type="PANTHER" id="PTHR34144">
    <property type="entry name" value="CHROMOSOME 8, WHOLE GENOME SHOTGUN SEQUENCE"/>
    <property type="match status" value="1"/>
</dbReference>
<comment type="caution">
    <text evidence="1">The sequence shown here is derived from an EMBL/GenBank/DDBJ whole genome shotgun (WGS) entry which is preliminary data.</text>
</comment>
<protein>
    <submittedName>
        <fullName evidence="1">Alpha-mannosyltransferase</fullName>
    </submittedName>
</protein>
<gene>
    <name evidence="1" type="ORF">NKR19_g2424</name>
</gene>
<accession>A0AA38W2C5</accession>
<reference evidence="1" key="1">
    <citation type="submission" date="2022-07" db="EMBL/GenBank/DDBJ databases">
        <title>Fungi with potential for degradation of polypropylene.</title>
        <authorList>
            <person name="Gostincar C."/>
        </authorList>
    </citation>
    <scope>NUCLEOTIDE SEQUENCE</scope>
    <source>
        <strain evidence="1">EXF-13287</strain>
    </source>
</reference>
<evidence type="ECO:0000313" key="2">
    <source>
        <dbReference type="Proteomes" id="UP001174691"/>
    </source>
</evidence>
<name>A0AA38W2C5_9PEZI</name>
<dbReference type="InterPro" id="IPR021047">
    <property type="entry name" value="Mannosyltransferase_CMT1"/>
</dbReference>
<organism evidence="1 2">
    <name type="scientific">Coniochaeta hoffmannii</name>
    <dbReference type="NCBI Taxonomy" id="91930"/>
    <lineage>
        <taxon>Eukaryota</taxon>
        <taxon>Fungi</taxon>
        <taxon>Dikarya</taxon>
        <taxon>Ascomycota</taxon>
        <taxon>Pezizomycotina</taxon>
        <taxon>Sordariomycetes</taxon>
        <taxon>Sordariomycetidae</taxon>
        <taxon>Coniochaetales</taxon>
        <taxon>Coniochaetaceae</taxon>
        <taxon>Coniochaeta</taxon>
    </lineage>
</organism>